<feature type="transmembrane region" description="Helical" evidence="11">
    <location>
        <begin position="1193"/>
        <end position="1215"/>
    </location>
</feature>
<feature type="domain" description="ABC transporter" evidence="12">
    <location>
        <begin position="786"/>
        <end position="1029"/>
    </location>
</feature>
<feature type="transmembrane region" description="Helical" evidence="11">
    <location>
        <begin position="560"/>
        <end position="582"/>
    </location>
</feature>
<feature type="region of interest" description="Disordered" evidence="10">
    <location>
        <begin position="17"/>
        <end position="44"/>
    </location>
</feature>
<dbReference type="InterPro" id="IPR010929">
    <property type="entry name" value="PDR_CDR_ABC"/>
</dbReference>
<dbReference type="EMBL" id="BLZA01000040">
    <property type="protein sequence ID" value="GHJ89382.1"/>
    <property type="molecule type" value="Genomic_DNA"/>
</dbReference>
<evidence type="ECO:0000256" key="6">
    <source>
        <dbReference type="ARBA" id="ARBA00022840"/>
    </source>
</evidence>
<evidence type="ECO:0000256" key="9">
    <source>
        <dbReference type="ARBA" id="ARBA00051750"/>
    </source>
</evidence>
<dbReference type="SUPFAM" id="SSF52540">
    <property type="entry name" value="P-loop containing nucleoside triphosphate hydrolases"/>
    <property type="match status" value="2"/>
</dbReference>
<dbReference type="Pfam" id="PF00005">
    <property type="entry name" value="ABC_tran"/>
    <property type="match status" value="2"/>
</dbReference>
<dbReference type="InterPro" id="IPR013525">
    <property type="entry name" value="ABC2_TM"/>
</dbReference>
<feature type="transmembrane region" description="Helical" evidence="11">
    <location>
        <begin position="1152"/>
        <end position="1173"/>
    </location>
</feature>
<keyword evidence="8 11" id="KW-0472">Membrane</keyword>
<comment type="subcellular location">
    <subcellularLocation>
        <location evidence="1">Membrane</location>
        <topology evidence="1">Multi-pass membrane protein</topology>
    </subcellularLocation>
</comment>
<feature type="transmembrane region" description="Helical" evidence="11">
    <location>
        <begin position="478"/>
        <end position="497"/>
    </location>
</feature>
<evidence type="ECO:0000256" key="3">
    <source>
        <dbReference type="ARBA" id="ARBA00022448"/>
    </source>
</evidence>
<feature type="transmembrane region" description="Helical" evidence="11">
    <location>
        <begin position="1292"/>
        <end position="1311"/>
    </location>
</feature>
<sequence length="1416" mass="155803">MTLAGLQAIATRDLTGVSEPVNASPNKGSKLQRNSLSHPDEQNSWSLRDEVVEMKRQSDAAGLPEKKLGVTWNNLTVKGRSSGTVLHDTVFSLFNVPDKIKRGRAKIPDKVILDNSFGCVEPGKMLLVLARPDGGATTLLRLLSNKRDGYTSVEGDVKFGTMDHSEAAQYRGEIEVFYPHMTVGQTVEFATSLKTPAYAIGDAGKREEHRAAAIDFLLKSMSIEHTKDTLVGNEYVRGVSGGERKRVSIIETLATRAAVVCWDNSTRGLDASTALAWAQAIRTITDVLGLSSIITLYQAGNGIYDLMDDVLVLDQGSTIYYGPRHSAQPFFESLGFELTPGANVADMLTGVTVPTERRIAKGFEQIFPRTAAAIRSAYVESRIYQEMLERLDYATSERAKINTENFKEAVRINRSSSLPSKSPMMVAFPQQIAVLVKRQFWQIWGDKLLLCLRFGNTIVQSLIIGSLFYQIPDNSTGVFLRGGTIFFSTVYHTLLALNEVEASFKGRPVLAKQKGFAFFHPFTYVISQVVSDIPVLFVQVTLFAVVLYFMTGLVTSAGAFFTYFAIVFAVTMCVNAFFRMIGTAFSTFNDASKVGGLAVVILFTYSGYVVQKPDMKPWFEWIFYIDPLAYAVEAMMGNELAGRDFACQGTNLIPMGPGYDGGPASCTGVRGAVGSSVNGSDYLRALSFSPSHVWRNFGVIWAFWFLFIAVTACLMTFGVKSTASGAQLKFARNKATLAADSFYDGSNDVEKQISTTRPDDKIATEKSSVDSSAQTEKGLIQNTSVFTWRDLTYTVKTSGGDRVLLDSVNGFIKPGTLGALMGSSGAGKTTLLDVLAQRKTDGQLSGKIHVDGRVVPIAFQRSAGYCEQQDVHEPLATVREALEFSAILRQPRETPHAEKIAYVDTIVELLGMKDIEHALVGTPGNGLNVEQRKRLTIGVELVAKPSILLFLDEPTSGLDSQSAFSIVKFLRKLADVGQAVLVTIHQPSASLFYEFDTLLLLAKGGKTVYSGPIGHQAESVNSYFAEKGAPCPEGANPAEHMIDVVSGELARQQDWHQTWLDSTANQAMMQELVGIEEEALSKPVAYNEQGEEFAVSLWQQCKVVCARNTVSLFRDTEYVTNKAALHIFTALFNGFTYWMIGDGATDLQLKVFSIFSFIFVAPGVIAQVQPLFIARRDIFEKREKMAKIYSWPAFAYGLIVSEFPYLLLCALLYYACWYFTAGFPSRASRAGPVFLEIVLYEFIYTGIGQSIASYAPTATAAALVNPLILGTLLSFCGVFVPYAAIPDFWRYWLYWLNPFTYIMGALLWFTVWDAPVTCRPEELATFDPPSSMTCGAYLETYMTSINPGANLLNPQATSGCQVCTYTTGTDYLRTINITHDYDGWKFVGITGIFVISSYALVFVMMKLRTKATKKAD</sequence>
<dbReference type="InterPro" id="IPR043926">
    <property type="entry name" value="ABCG_dom"/>
</dbReference>
<dbReference type="Pfam" id="PF14510">
    <property type="entry name" value="ABC_trans_N"/>
    <property type="match status" value="1"/>
</dbReference>
<dbReference type="Pfam" id="PF06422">
    <property type="entry name" value="PDR_CDR"/>
    <property type="match status" value="1"/>
</dbReference>
<dbReference type="InterPro" id="IPR034001">
    <property type="entry name" value="ABCG_PDR_1"/>
</dbReference>
<evidence type="ECO:0000256" key="1">
    <source>
        <dbReference type="ARBA" id="ARBA00004141"/>
    </source>
</evidence>
<dbReference type="InterPro" id="IPR034003">
    <property type="entry name" value="ABCG_PDR_2"/>
</dbReference>
<evidence type="ECO:0000256" key="8">
    <source>
        <dbReference type="ARBA" id="ARBA00023136"/>
    </source>
</evidence>
<dbReference type="FunFam" id="3.40.50.300:FF:000054">
    <property type="entry name" value="ABC multidrug transporter atrF"/>
    <property type="match status" value="1"/>
</dbReference>
<feature type="transmembrane region" description="Helical" evidence="11">
    <location>
        <begin position="1123"/>
        <end position="1140"/>
    </location>
</feature>
<proteinExistence type="inferred from homology"/>
<dbReference type="Proteomes" id="UP000620104">
    <property type="component" value="Unassembled WGS sequence"/>
</dbReference>
<dbReference type="GO" id="GO:0016887">
    <property type="term" value="F:ATP hydrolysis activity"/>
    <property type="evidence" value="ECO:0007669"/>
    <property type="project" value="InterPro"/>
</dbReference>
<evidence type="ECO:0000313" key="13">
    <source>
        <dbReference type="EMBL" id="GHJ89382.1"/>
    </source>
</evidence>
<feature type="transmembrane region" description="Helical" evidence="11">
    <location>
        <begin position="533"/>
        <end position="554"/>
    </location>
</feature>
<dbReference type="OrthoDB" id="245989at2759"/>
<keyword evidence="6" id="KW-0067">ATP-binding</keyword>
<evidence type="ECO:0000256" key="4">
    <source>
        <dbReference type="ARBA" id="ARBA00022692"/>
    </source>
</evidence>
<evidence type="ECO:0000313" key="14">
    <source>
        <dbReference type="Proteomes" id="UP000620104"/>
    </source>
</evidence>
<keyword evidence="7 11" id="KW-1133">Transmembrane helix</keyword>
<dbReference type="SMART" id="SM00382">
    <property type="entry name" value="AAA"/>
    <property type="match status" value="1"/>
</dbReference>
<feature type="transmembrane region" description="Helical" evidence="11">
    <location>
        <begin position="699"/>
        <end position="719"/>
    </location>
</feature>
<evidence type="ECO:0000256" key="11">
    <source>
        <dbReference type="SAM" id="Phobius"/>
    </source>
</evidence>
<feature type="transmembrane region" description="Helical" evidence="11">
    <location>
        <begin position="1263"/>
        <end position="1285"/>
    </location>
</feature>
<dbReference type="GO" id="GO:0005524">
    <property type="term" value="F:ATP binding"/>
    <property type="evidence" value="ECO:0007669"/>
    <property type="project" value="UniProtKB-KW"/>
</dbReference>
<dbReference type="PROSITE" id="PS00211">
    <property type="entry name" value="ABC_TRANSPORTER_1"/>
    <property type="match status" value="1"/>
</dbReference>
<evidence type="ECO:0000259" key="12">
    <source>
        <dbReference type="PROSITE" id="PS50893"/>
    </source>
</evidence>
<protein>
    <recommendedName>
        <fullName evidence="12">ABC transporter domain-containing protein</fullName>
    </recommendedName>
</protein>
<comment type="similarity">
    <text evidence="2">Belongs to the ABC transporter superfamily. ABCG family. PDR (TC 3.A.1.205) subfamily.</text>
</comment>
<dbReference type="InterPro" id="IPR003593">
    <property type="entry name" value="AAA+_ATPase"/>
</dbReference>
<dbReference type="GO" id="GO:0140359">
    <property type="term" value="F:ABC-type transporter activity"/>
    <property type="evidence" value="ECO:0007669"/>
    <property type="project" value="InterPro"/>
</dbReference>
<gene>
    <name evidence="13" type="ORF">NliqN6_5784</name>
</gene>
<feature type="domain" description="ABC transporter" evidence="12">
    <location>
        <begin position="94"/>
        <end position="340"/>
    </location>
</feature>
<evidence type="ECO:0000256" key="2">
    <source>
        <dbReference type="ARBA" id="ARBA00006012"/>
    </source>
</evidence>
<dbReference type="Pfam" id="PF19055">
    <property type="entry name" value="ABC2_membrane_7"/>
    <property type="match status" value="1"/>
</dbReference>
<feature type="transmembrane region" description="Helical" evidence="11">
    <location>
        <begin position="1386"/>
        <end position="1405"/>
    </location>
</feature>
<dbReference type="CDD" id="cd03233">
    <property type="entry name" value="ABCG_PDR_domain1"/>
    <property type="match status" value="1"/>
</dbReference>
<keyword evidence="14" id="KW-1185">Reference proteome</keyword>
<keyword evidence="3" id="KW-0813">Transport</keyword>
<dbReference type="PROSITE" id="PS50893">
    <property type="entry name" value="ABC_TRANSPORTER_2"/>
    <property type="match status" value="2"/>
</dbReference>
<dbReference type="Pfam" id="PF01061">
    <property type="entry name" value="ABC2_membrane"/>
    <property type="match status" value="2"/>
</dbReference>
<reference evidence="13" key="1">
    <citation type="submission" date="2020-07" db="EMBL/GenBank/DDBJ databases">
        <title>Draft Genome Sequence of a Deep-Sea Yeast, Naganishia (Cryptococcus) liquefaciens strain N6.</title>
        <authorList>
            <person name="Han Y.W."/>
            <person name="Kajitani R."/>
            <person name="Morimoto H."/>
            <person name="Parhat M."/>
            <person name="Tsubouchi H."/>
            <person name="Bakenova O."/>
            <person name="Ogata M."/>
            <person name="Argunhan B."/>
            <person name="Aoki R."/>
            <person name="Kajiwara S."/>
            <person name="Itoh T."/>
            <person name="Iwasaki H."/>
        </authorList>
    </citation>
    <scope>NUCLEOTIDE SEQUENCE</scope>
    <source>
        <strain evidence="13">N6</strain>
    </source>
</reference>
<dbReference type="GO" id="GO:0016020">
    <property type="term" value="C:membrane"/>
    <property type="evidence" value="ECO:0007669"/>
    <property type="project" value="UniProtKB-SubCell"/>
</dbReference>
<dbReference type="CDD" id="cd03232">
    <property type="entry name" value="ABCG_PDR_domain2"/>
    <property type="match status" value="1"/>
</dbReference>
<dbReference type="InterPro" id="IPR017871">
    <property type="entry name" value="ABC_transporter-like_CS"/>
</dbReference>
<evidence type="ECO:0000256" key="7">
    <source>
        <dbReference type="ARBA" id="ARBA00022989"/>
    </source>
</evidence>
<comment type="catalytic activity">
    <reaction evidence="9">
        <text>itraconazole(in) + ATP + H2O = itraconazole(out) + ADP + phosphate + H(+)</text>
        <dbReference type="Rhea" id="RHEA:33503"/>
        <dbReference type="ChEBI" id="CHEBI:6076"/>
        <dbReference type="ChEBI" id="CHEBI:15377"/>
        <dbReference type="ChEBI" id="CHEBI:15378"/>
        <dbReference type="ChEBI" id="CHEBI:30616"/>
        <dbReference type="ChEBI" id="CHEBI:43474"/>
        <dbReference type="ChEBI" id="CHEBI:456216"/>
    </reaction>
    <physiologicalReaction direction="left-to-right" evidence="9">
        <dbReference type="Rhea" id="RHEA:33504"/>
    </physiologicalReaction>
</comment>
<evidence type="ECO:0000256" key="5">
    <source>
        <dbReference type="ARBA" id="ARBA00022741"/>
    </source>
</evidence>
<dbReference type="InterPro" id="IPR029481">
    <property type="entry name" value="ABC_trans_N"/>
</dbReference>
<dbReference type="InterPro" id="IPR003439">
    <property type="entry name" value="ABC_transporter-like_ATP-bd"/>
</dbReference>
<comment type="caution">
    <text evidence="13">The sequence shown here is derived from an EMBL/GenBank/DDBJ whole genome shotgun (WGS) entry which is preliminary data.</text>
</comment>
<name>A0A8H3YIP1_9TREE</name>
<keyword evidence="5" id="KW-0547">Nucleotide-binding</keyword>
<dbReference type="Gene3D" id="3.40.50.300">
    <property type="entry name" value="P-loop containing nucleotide triphosphate hydrolases"/>
    <property type="match status" value="2"/>
</dbReference>
<dbReference type="PANTHER" id="PTHR19241">
    <property type="entry name" value="ATP-BINDING CASSETTE TRANSPORTER"/>
    <property type="match status" value="1"/>
</dbReference>
<organism evidence="13 14">
    <name type="scientific">Naganishia liquefaciens</name>
    <dbReference type="NCBI Taxonomy" id="104408"/>
    <lineage>
        <taxon>Eukaryota</taxon>
        <taxon>Fungi</taxon>
        <taxon>Dikarya</taxon>
        <taxon>Basidiomycota</taxon>
        <taxon>Agaricomycotina</taxon>
        <taxon>Tremellomycetes</taxon>
        <taxon>Filobasidiales</taxon>
        <taxon>Filobasidiaceae</taxon>
        <taxon>Naganishia</taxon>
    </lineage>
</organism>
<feature type="transmembrane region" description="Helical" evidence="11">
    <location>
        <begin position="594"/>
        <end position="611"/>
    </location>
</feature>
<evidence type="ECO:0000256" key="10">
    <source>
        <dbReference type="SAM" id="MobiDB-lite"/>
    </source>
</evidence>
<keyword evidence="4 11" id="KW-0812">Transmembrane</keyword>
<feature type="compositionally biased region" description="Polar residues" evidence="10">
    <location>
        <begin position="21"/>
        <end position="44"/>
    </location>
</feature>
<accession>A0A8H3YIP1</accession>
<dbReference type="InterPro" id="IPR027417">
    <property type="entry name" value="P-loop_NTPase"/>
</dbReference>